<dbReference type="OMA" id="HEYKPAF"/>
<name>T0SGH5_SAPDV</name>
<dbReference type="GeneID" id="19941576"/>
<keyword evidence="3" id="KW-1185">Reference proteome</keyword>
<dbReference type="AlphaFoldDB" id="T0SGH5"/>
<evidence type="ECO:0000313" key="3">
    <source>
        <dbReference type="Proteomes" id="UP000030762"/>
    </source>
</evidence>
<dbReference type="InParanoid" id="T0SGH5"/>
<sequence>MLRGFYAQGLSDRPHKPKDDPELMRATRADSFESSLATYPSSANVLLHGDAVHEYKPAFPFQVDVLVSALAEGVDVAPVHPPPGLSRGKSAVRLTMTPSFSPGIFV</sequence>
<dbReference type="Proteomes" id="UP000030762">
    <property type="component" value="Unassembled WGS sequence"/>
</dbReference>
<dbReference type="OrthoDB" id="74649at2759"/>
<feature type="region of interest" description="Disordered" evidence="1">
    <location>
        <begin position="1"/>
        <end position="22"/>
    </location>
</feature>
<dbReference type="RefSeq" id="XP_008604571.1">
    <property type="nucleotide sequence ID" value="XM_008606349.1"/>
</dbReference>
<accession>T0SGH5</accession>
<gene>
    <name evidence="2" type="ORF">SDRG_00849</name>
</gene>
<organism evidence="2 3">
    <name type="scientific">Saprolegnia diclina (strain VS20)</name>
    <dbReference type="NCBI Taxonomy" id="1156394"/>
    <lineage>
        <taxon>Eukaryota</taxon>
        <taxon>Sar</taxon>
        <taxon>Stramenopiles</taxon>
        <taxon>Oomycota</taxon>
        <taxon>Saprolegniomycetes</taxon>
        <taxon>Saprolegniales</taxon>
        <taxon>Saprolegniaceae</taxon>
        <taxon>Saprolegnia</taxon>
    </lineage>
</organism>
<evidence type="ECO:0000313" key="2">
    <source>
        <dbReference type="EMBL" id="EQC42002.1"/>
    </source>
</evidence>
<feature type="compositionally biased region" description="Basic and acidic residues" evidence="1">
    <location>
        <begin position="12"/>
        <end position="22"/>
    </location>
</feature>
<protein>
    <submittedName>
        <fullName evidence="2">Uncharacterized protein</fullName>
    </submittedName>
</protein>
<evidence type="ECO:0000256" key="1">
    <source>
        <dbReference type="SAM" id="MobiDB-lite"/>
    </source>
</evidence>
<proteinExistence type="predicted"/>
<dbReference type="EMBL" id="JH767133">
    <property type="protein sequence ID" value="EQC42002.1"/>
    <property type="molecule type" value="Genomic_DNA"/>
</dbReference>
<reference evidence="2 3" key="1">
    <citation type="submission" date="2012-04" db="EMBL/GenBank/DDBJ databases">
        <title>The Genome Sequence of Saprolegnia declina VS20.</title>
        <authorList>
            <consortium name="The Broad Institute Genome Sequencing Platform"/>
            <person name="Russ C."/>
            <person name="Nusbaum C."/>
            <person name="Tyler B."/>
            <person name="van West P."/>
            <person name="Dieguez-Uribeondo J."/>
            <person name="de Bruijn I."/>
            <person name="Tripathy S."/>
            <person name="Jiang R."/>
            <person name="Young S.K."/>
            <person name="Zeng Q."/>
            <person name="Gargeya S."/>
            <person name="Fitzgerald M."/>
            <person name="Haas B."/>
            <person name="Abouelleil A."/>
            <person name="Alvarado L."/>
            <person name="Arachchi H.M."/>
            <person name="Berlin A."/>
            <person name="Chapman S.B."/>
            <person name="Goldberg J."/>
            <person name="Griggs A."/>
            <person name="Gujja S."/>
            <person name="Hansen M."/>
            <person name="Howarth C."/>
            <person name="Imamovic A."/>
            <person name="Larimer J."/>
            <person name="McCowen C."/>
            <person name="Montmayeur A."/>
            <person name="Murphy C."/>
            <person name="Neiman D."/>
            <person name="Pearson M."/>
            <person name="Priest M."/>
            <person name="Roberts A."/>
            <person name="Saif S."/>
            <person name="Shea T."/>
            <person name="Sisk P."/>
            <person name="Sykes S."/>
            <person name="Wortman J."/>
            <person name="Nusbaum C."/>
            <person name="Birren B."/>
        </authorList>
    </citation>
    <scope>NUCLEOTIDE SEQUENCE [LARGE SCALE GENOMIC DNA]</scope>
    <source>
        <strain evidence="2 3">VS20</strain>
    </source>
</reference>
<dbReference type="VEuPathDB" id="FungiDB:SDRG_00849"/>